<evidence type="ECO:0000256" key="1">
    <source>
        <dbReference type="SAM" id="Phobius"/>
    </source>
</evidence>
<proteinExistence type="predicted"/>
<dbReference type="InterPro" id="IPR036890">
    <property type="entry name" value="HATPase_C_sf"/>
</dbReference>
<sequence>MIQDVLSAAVAEVPTDIPRGITAFAEWSACLVYILLLRKRFTPPVLALLLGLGLGLLWAVQSFAGELPIPLWTFGMAMAVAAMYSVVVLCADVSTREAGYFTARAFVLAELVASLHWQLYSYAVDQGFTGVGVQAGLLVLVYGAAFTAAYFIERRHFPPDQQLEVDRRGLLSAASIAAVTFLMSNVSFVSSNTPFSAQFGPEIFYIRTLVDLAGYVALYAQQGQRLELQRAVEVEAMNRMLRSQHEQYLQSKRNIDIVHRKYHDLKHFVTAIRTESDPAAKATYLDQLEESIQGYGSQVETGNPVLDTILTSKTAQCAELGITLTCVVDGAALSFMDAMGLSALFGNALDNAIESTAALPDPENRLVRVAVYTQSSLVMVRFENYHVGDLDFDDGIPRTTKRDALNHGYGLRNMRQVVEGYGGSLTVRTESDWFVVRALIPVPEGRRSRPQRRRLELLGPPDPSGH</sequence>
<dbReference type="Pfam" id="PF14501">
    <property type="entry name" value="HATPase_c_5"/>
    <property type="match status" value="1"/>
</dbReference>
<dbReference type="EMBL" id="JACSQQ010000030">
    <property type="protein sequence ID" value="MBD7951768.1"/>
    <property type="molecule type" value="Genomic_DNA"/>
</dbReference>
<feature type="transmembrane region" description="Helical" evidence="1">
    <location>
        <begin position="69"/>
        <end position="91"/>
    </location>
</feature>
<name>A0ABR8RVE5_9CELL</name>
<accession>A0ABR8RVE5</accession>
<gene>
    <name evidence="3" type="ORF">H9652_15300</name>
</gene>
<dbReference type="SUPFAM" id="SSF55874">
    <property type="entry name" value="ATPase domain of HSP90 chaperone/DNA topoisomerase II/histidine kinase"/>
    <property type="match status" value="1"/>
</dbReference>
<comment type="caution">
    <text evidence="3">The sequence shown here is derived from an EMBL/GenBank/DDBJ whole genome shotgun (WGS) entry which is preliminary data.</text>
</comment>
<keyword evidence="3" id="KW-0418">Kinase</keyword>
<dbReference type="InterPro" id="IPR032834">
    <property type="entry name" value="NatK-like_C"/>
</dbReference>
<feature type="transmembrane region" description="Helical" evidence="1">
    <location>
        <begin position="20"/>
        <end position="37"/>
    </location>
</feature>
<organism evidence="3 4">
    <name type="scientific">Oerskovia rustica</name>
    <dbReference type="NCBI Taxonomy" id="2762237"/>
    <lineage>
        <taxon>Bacteria</taxon>
        <taxon>Bacillati</taxon>
        <taxon>Actinomycetota</taxon>
        <taxon>Actinomycetes</taxon>
        <taxon>Micrococcales</taxon>
        <taxon>Cellulomonadaceae</taxon>
        <taxon>Oerskovia</taxon>
    </lineage>
</organism>
<protein>
    <submittedName>
        <fullName evidence="3">Sensor histidine kinase</fullName>
    </submittedName>
</protein>
<feature type="transmembrane region" description="Helical" evidence="1">
    <location>
        <begin position="98"/>
        <end position="119"/>
    </location>
</feature>
<keyword evidence="1" id="KW-0472">Membrane</keyword>
<keyword evidence="3" id="KW-0808">Transferase</keyword>
<feature type="transmembrane region" description="Helical" evidence="1">
    <location>
        <begin position="44"/>
        <end position="63"/>
    </location>
</feature>
<keyword evidence="1" id="KW-0812">Transmembrane</keyword>
<keyword evidence="4" id="KW-1185">Reference proteome</keyword>
<keyword evidence="1" id="KW-1133">Transmembrane helix</keyword>
<evidence type="ECO:0000313" key="3">
    <source>
        <dbReference type="EMBL" id="MBD7951768.1"/>
    </source>
</evidence>
<dbReference type="GO" id="GO:0016301">
    <property type="term" value="F:kinase activity"/>
    <property type="evidence" value="ECO:0007669"/>
    <property type="project" value="UniProtKB-KW"/>
</dbReference>
<dbReference type="RefSeq" id="WP_191797011.1">
    <property type="nucleotide sequence ID" value="NZ_JACSQQ010000030.1"/>
</dbReference>
<reference evidence="3 4" key="1">
    <citation type="submission" date="2020-08" db="EMBL/GenBank/DDBJ databases">
        <title>A Genomic Blueprint of the Chicken Gut Microbiome.</title>
        <authorList>
            <person name="Gilroy R."/>
            <person name="Ravi A."/>
            <person name="Getino M."/>
            <person name="Pursley I."/>
            <person name="Horton D.L."/>
            <person name="Alikhan N.-F."/>
            <person name="Baker D."/>
            <person name="Gharbi K."/>
            <person name="Hall N."/>
            <person name="Watson M."/>
            <person name="Adriaenssens E.M."/>
            <person name="Foster-Nyarko E."/>
            <person name="Jarju S."/>
            <person name="Secka A."/>
            <person name="Antonio M."/>
            <person name="Oren A."/>
            <person name="Chaudhuri R."/>
            <person name="La Ragione R.M."/>
            <person name="Hildebrand F."/>
            <person name="Pallen M.J."/>
        </authorList>
    </citation>
    <scope>NUCLEOTIDE SEQUENCE [LARGE SCALE GENOMIC DNA]</scope>
    <source>
        <strain evidence="3 4">Sa4CUA1</strain>
    </source>
</reference>
<feature type="transmembrane region" description="Helical" evidence="1">
    <location>
        <begin position="173"/>
        <end position="191"/>
    </location>
</feature>
<dbReference type="Gene3D" id="3.30.565.10">
    <property type="entry name" value="Histidine kinase-like ATPase, C-terminal domain"/>
    <property type="match status" value="1"/>
</dbReference>
<evidence type="ECO:0000313" key="4">
    <source>
        <dbReference type="Proteomes" id="UP000641803"/>
    </source>
</evidence>
<dbReference type="SMART" id="SM00387">
    <property type="entry name" value="HATPase_c"/>
    <property type="match status" value="1"/>
</dbReference>
<dbReference type="InterPro" id="IPR003594">
    <property type="entry name" value="HATPase_dom"/>
</dbReference>
<dbReference type="Proteomes" id="UP000641803">
    <property type="component" value="Unassembled WGS sequence"/>
</dbReference>
<feature type="transmembrane region" description="Helical" evidence="1">
    <location>
        <begin position="131"/>
        <end position="152"/>
    </location>
</feature>
<dbReference type="CDD" id="cd16935">
    <property type="entry name" value="HATPase_AgrC-ComD-like"/>
    <property type="match status" value="1"/>
</dbReference>
<evidence type="ECO:0000259" key="2">
    <source>
        <dbReference type="SMART" id="SM00387"/>
    </source>
</evidence>
<feature type="domain" description="Histidine kinase/HSP90-like ATPase" evidence="2">
    <location>
        <begin position="336"/>
        <end position="444"/>
    </location>
</feature>